<accession>A0A4Y3KIC2</accession>
<dbReference type="Gene3D" id="1.10.150.240">
    <property type="entry name" value="Putative phosphatase, domain 2"/>
    <property type="match status" value="1"/>
</dbReference>
<dbReference type="InterPro" id="IPR006439">
    <property type="entry name" value="HAD-SF_hydro_IA"/>
</dbReference>
<name>A0A4Y3KIC2_9CELL</name>
<organism evidence="2 3">
    <name type="scientific">Cellulomonas gelida</name>
    <dbReference type="NCBI Taxonomy" id="1712"/>
    <lineage>
        <taxon>Bacteria</taxon>
        <taxon>Bacillati</taxon>
        <taxon>Actinomycetota</taxon>
        <taxon>Actinomycetes</taxon>
        <taxon>Micrococcales</taxon>
        <taxon>Cellulomonadaceae</taxon>
        <taxon>Cellulomonas</taxon>
    </lineage>
</organism>
<reference evidence="2 3" key="1">
    <citation type="submission" date="2019-06" db="EMBL/GenBank/DDBJ databases">
        <title>Whole genome shotgun sequence of Cellulomonas gelida NBRC 3748.</title>
        <authorList>
            <person name="Hosoyama A."/>
            <person name="Uohara A."/>
            <person name="Ohji S."/>
            <person name="Ichikawa N."/>
        </authorList>
    </citation>
    <scope>NUCLEOTIDE SEQUENCE [LARGE SCALE GENOMIC DNA]</scope>
    <source>
        <strain evidence="2 3">NBRC 3748</strain>
    </source>
</reference>
<dbReference type="SUPFAM" id="SSF56784">
    <property type="entry name" value="HAD-like"/>
    <property type="match status" value="1"/>
</dbReference>
<dbReference type="SFLD" id="SFLDG01129">
    <property type="entry name" value="C1.5:_HAD__Beta-PGM__Phosphata"/>
    <property type="match status" value="1"/>
</dbReference>
<dbReference type="AlphaFoldDB" id="A0A4Y3KIC2"/>
<dbReference type="NCBIfam" id="TIGR01549">
    <property type="entry name" value="HAD-SF-IA-v1"/>
    <property type="match status" value="1"/>
</dbReference>
<evidence type="ECO:0000313" key="2">
    <source>
        <dbReference type="EMBL" id="GEA83653.1"/>
    </source>
</evidence>
<dbReference type="InterPro" id="IPR051540">
    <property type="entry name" value="S-2-haloacid_dehalogenase"/>
</dbReference>
<dbReference type="InterPro" id="IPR023214">
    <property type="entry name" value="HAD_sf"/>
</dbReference>
<dbReference type="Pfam" id="PF00702">
    <property type="entry name" value="Hydrolase"/>
    <property type="match status" value="1"/>
</dbReference>
<dbReference type="PANTHER" id="PTHR43316">
    <property type="entry name" value="HYDROLASE, HALOACID DELAHOGENASE-RELATED"/>
    <property type="match status" value="1"/>
</dbReference>
<evidence type="ECO:0000313" key="3">
    <source>
        <dbReference type="Proteomes" id="UP000320461"/>
    </source>
</evidence>
<dbReference type="InterPro" id="IPR023198">
    <property type="entry name" value="PGP-like_dom2"/>
</dbReference>
<gene>
    <name evidence="2" type="ORF">CGE01nite_09040</name>
</gene>
<proteinExistence type="predicted"/>
<evidence type="ECO:0008006" key="4">
    <source>
        <dbReference type="Google" id="ProtNLM"/>
    </source>
</evidence>
<keyword evidence="1" id="KW-0378">Hydrolase</keyword>
<dbReference type="Proteomes" id="UP000320461">
    <property type="component" value="Unassembled WGS sequence"/>
</dbReference>
<evidence type="ECO:0000256" key="1">
    <source>
        <dbReference type="ARBA" id="ARBA00022801"/>
    </source>
</evidence>
<dbReference type="SFLD" id="SFLDS00003">
    <property type="entry name" value="Haloacid_Dehalogenase"/>
    <property type="match status" value="1"/>
</dbReference>
<dbReference type="GO" id="GO:0016787">
    <property type="term" value="F:hydrolase activity"/>
    <property type="evidence" value="ECO:0007669"/>
    <property type="project" value="UniProtKB-KW"/>
</dbReference>
<sequence>MFSGVTIRGLLLDFYGTVVHDDDEPFAAVCSDVAAATGLRRHEVSTAWSQEYERVADEAHGDAFRRLRDLARDSLARTLPPREHGLDLDALLDPLYAQWTAPQAYPDALELLADPPVPVCLVSDVDDDVLLAALAHLRLDVPLRVTSEQSRAYKPAAPSFEHALGLLGLGPDEVVHVGDSLTSDVAGAHSVGIRSVWVDRTGRDAPSGDHAPTWTVRDLRPLRDLVRAQT</sequence>
<dbReference type="InterPro" id="IPR036412">
    <property type="entry name" value="HAD-like_sf"/>
</dbReference>
<dbReference type="PANTHER" id="PTHR43316:SF3">
    <property type="entry name" value="HALOACID DEHALOGENASE, TYPE II (AFU_ORTHOLOGUE AFUA_2G07750)-RELATED"/>
    <property type="match status" value="1"/>
</dbReference>
<dbReference type="Gene3D" id="3.40.50.1000">
    <property type="entry name" value="HAD superfamily/HAD-like"/>
    <property type="match status" value="1"/>
</dbReference>
<dbReference type="EMBL" id="BJLQ01000006">
    <property type="protein sequence ID" value="GEA83653.1"/>
    <property type="molecule type" value="Genomic_DNA"/>
</dbReference>
<comment type="caution">
    <text evidence="2">The sequence shown here is derived from an EMBL/GenBank/DDBJ whole genome shotgun (WGS) entry which is preliminary data.</text>
</comment>
<protein>
    <recommendedName>
        <fullName evidence="4">Hydrolase</fullName>
    </recommendedName>
</protein>
<keyword evidence="3" id="KW-1185">Reference proteome</keyword>